<dbReference type="GO" id="GO:0006412">
    <property type="term" value="P:translation"/>
    <property type="evidence" value="ECO:0007669"/>
    <property type="project" value="InterPro"/>
</dbReference>
<evidence type="ECO:0000256" key="4">
    <source>
        <dbReference type="ARBA" id="ARBA00023004"/>
    </source>
</evidence>
<dbReference type="GO" id="GO:0051536">
    <property type="term" value="F:iron-sulfur cluster binding"/>
    <property type="evidence" value="ECO:0007669"/>
    <property type="project" value="UniProtKB-KW"/>
</dbReference>
<evidence type="ECO:0000313" key="8">
    <source>
        <dbReference type="EMBL" id="EGV66053.1"/>
    </source>
</evidence>
<dbReference type="GO" id="GO:0003735">
    <property type="term" value="F:structural constituent of ribosome"/>
    <property type="evidence" value="ECO:0007669"/>
    <property type="project" value="TreeGrafter"/>
</dbReference>
<dbReference type="InterPro" id="IPR016522">
    <property type="entry name" value="RSM22_mit_bud"/>
</dbReference>
<name>G3AZB1_CANTC</name>
<dbReference type="AlphaFoldDB" id="G3AZB1"/>
<dbReference type="STRING" id="590646.G3AZB1"/>
<gene>
    <name evidence="8" type="ORF">CANTEDRAFT_97113</name>
</gene>
<dbReference type="InterPro" id="IPR052571">
    <property type="entry name" value="Mt_RNA_Methyltransferase"/>
</dbReference>
<comment type="function">
    <text evidence="7">Mitochondrial ribosome (mitoribosome) assembly factor. Binds at the interface of the head and body domains of the mitochondrial small ribosomal subunit (mt-SSU), occluding the mRNA channel and preventing compaction of the head domain towards the body. Probable inactive methyltransferase: retains the characteristic folding and ability to bind S-adenosyl-L-methionine, but it probably lost its methyltransferase activity.</text>
</comment>
<dbReference type="HOGENOM" id="CLU_024759_0_0_1"/>
<evidence type="ECO:0000256" key="1">
    <source>
        <dbReference type="ARBA" id="ARBA00004173"/>
    </source>
</evidence>
<keyword evidence="6" id="KW-0496">Mitochondrion</keyword>
<evidence type="ECO:0000313" key="9">
    <source>
        <dbReference type="Proteomes" id="UP000000707"/>
    </source>
</evidence>
<dbReference type="eggNOG" id="KOG2539">
    <property type="taxonomic scope" value="Eukaryota"/>
</dbReference>
<keyword evidence="2" id="KW-0479">Metal-binding</keyword>
<evidence type="ECO:0000256" key="2">
    <source>
        <dbReference type="ARBA" id="ARBA00022723"/>
    </source>
</evidence>
<dbReference type="SUPFAM" id="SSF53335">
    <property type="entry name" value="S-adenosyl-L-methionine-dependent methyltransferases"/>
    <property type="match status" value="1"/>
</dbReference>
<dbReference type="PIRSF" id="PIRSF007797">
    <property type="entry name" value="RSM22"/>
    <property type="match status" value="1"/>
</dbReference>
<evidence type="ECO:0000256" key="6">
    <source>
        <dbReference type="ARBA" id="ARBA00023128"/>
    </source>
</evidence>
<reference evidence="8 9" key="1">
    <citation type="journal article" date="2011" name="Proc. Natl. Acad. Sci. U.S.A.">
        <title>Comparative genomics of xylose-fermenting fungi for enhanced biofuel production.</title>
        <authorList>
            <person name="Wohlbach D.J."/>
            <person name="Kuo A."/>
            <person name="Sato T.K."/>
            <person name="Potts K.M."/>
            <person name="Salamov A.A."/>
            <person name="LaButti K.M."/>
            <person name="Sun H."/>
            <person name="Clum A."/>
            <person name="Pangilinan J.L."/>
            <person name="Lindquist E.A."/>
            <person name="Lucas S."/>
            <person name="Lapidus A."/>
            <person name="Jin M."/>
            <person name="Gunawan C."/>
            <person name="Balan V."/>
            <person name="Dale B.E."/>
            <person name="Jeffries T.W."/>
            <person name="Zinkel R."/>
            <person name="Barry K.W."/>
            <person name="Grigoriev I.V."/>
            <person name="Gasch A.P."/>
        </authorList>
    </citation>
    <scope>NUCLEOTIDE SEQUENCE [LARGE SCALE GENOMIC DNA]</scope>
    <source>
        <strain evidence="9">ATCC 10573 / BCRC 21748 / CBS 615 / JCM 9827 / NBRC 10315 / NRRL Y-1498 / VKM Y-70</strain>
    </source>
</reference>
<keyword evidence="4" id="KW-0408">Iron</keyword>
<dbReference type="Proteomes" id="UP000000707">
    <property type="component" value="Unassembled WGS sequence"/>
</dbReference>
<organism evidence="9">
    <name type="scientific">Candida tenuis (strain ATCC 10573 / BCRC 21748 / CBS 615 / JCM 9827 / NBRC 10315 / NRRL Y-1498 / VKM Y-70)</name>
    <name type="common">Yeast</name>
    <name type="synonym">Yamadazyma tenuis</name>
    <dbReference type="NCBI Taxonomy" id="590646"/>
    <lineage>
        <taxon>Eukaryota</taxon>
        <taxon>Fungi</taxon>
        <taxon>Dikarya</taxon>
        <taxon>Ascomycota</taxon>
        <taxon>Saccharomycotina</taxon>
        <taxon>Pichiomycetes</taxon>
        <taxon>Debaryomycetaceae</taxon>
        <taxon>Yamadazyma</taxon>
    </lineage>
</organism>
<protein>
    <submittedName>
        <fullName evidence="8">Mitochondrial ribosome small subunit component</fullName>
    </submittedName>
</protein>
<keyword evidence="5" id="KW-0411">Iron-sulfur</keyword>
<evidence type="ECO:0000256" key="3">
    <source>
        <dbReference type="ARBA" id="ARBA00022946"/>
    </source>
</evidence>
<dbReference type="PANTHER" id="PTHR13184">
    <property type="entry name" value="37S RIBOSOMAL PROTEIN S22"/>
    <property type="match status" value="1"/>
</dbReference>
<dbReference type="GO" id="GO:0005763">
    <property type="term" value="C:mitochondrial small ribosomal subunit"/>
    <property type="evidence" value="ECO:0007669"/>
    <property type="project" value="TreeGrafter"/>
</dbReference>
<evidence type="ECO:0000256" key="7">
    <source>
        <dbReference type="ARBA" id="ARBA00045681"/>
    </source>
</evidence>
<accession>G3AZB1</accession>
<keyword evidence="3" id="KW-0809">Transit peptide</keyword>
<dbReference type="PANTHER" id="PTHR13184:SF5">
    <property type="entry name" value="METHYLTRANSFERASE-LIKE PROTEIN 17, MITOCHONDRIAL"/>
    <property type="match status" value="1"/>
</dbReference>
<sequence length="683" mass="78037">MWSRHMSSPFRNDDGSFIKGANAEEARLHDNTLKGRAHHTAIRLPDVIADTINNNILRLTSPGRLRTKVADIYQSVQKEQLQSAPTNGIEANAHIAALFLQDYAHCYQVLQELKKRMGPSFSPKRILTVGYGPATGMVALNEVMGDTFNPEYKDAYVIGRENREMKKRAKIILSRQLNEQPFGEIALEEAEEVAETETEDALTEEQAPETPEYVGPVDTTRIEIRTKLRDSLPTAKKYDLIIVNHSLLTKEHHFPRDVDVNMHMLLRLLEPQGHIVLVERGNSVGFETVARARQIMIRPESFEKERGKVPRPYIKGSSIKPQKLRHVDQIITEEHIKHEEKLLEELDKELGQYHASDSDISELEQTIIEKYGDVSEDDLKFEFEDDKRFEVNELGDPTLGPESVDYHLEIVAPCSHHSKCPLQLGDPKYYKIPSHKHRLKFCSFDKVVERPKYTMELKRGKKLATAWDKGAEDGFGFDTMKKSQVKKLSGSGRPGGNNTESGSFTYLIARRASNEISDIQKIEYERVHNASSEVDLSNPTNWPRVLDVPARVKNNVKLTTCAPSGNIEIWQIPKSLGKQEYHDARKVDQGDLWGLGKKSVLVKNQLSEKVRDKLDILSKTQKKTFKKEQRKKVWKKLVSQSEHDFENDIVKFSDVMATNLEQTKKYRKQGQKFDVDVSEYDGK</sequence>
<evidence type="ECO:0000256" key="5">
    <source>
        <dbReference type="ARBA" id="ARBA00023014"/>
    </source>
</evidence>
<dbReference type="GO" id="GO:0008168">
    <property type="term" value="F:methyltransferase activity"/>
    <property type="evidence" value="ECO:0007669"/>
    <property type="project" value="InterPro"/>
</dbReference>
<keyword evidence="9" id="KW-1185">Reference proteome</keyword>
<dbReference type="InterPro" id="IPR029063">
    <property type="entry name" value="SAM-dependent_MTases_sf"/>
</dbReference>
<proteinExistence type="predicted"/>
<dbReference type="EMBL" id="GL996512">
    <property type="protein sequence ID" value="EGV66053.1"/>
    <property type="molecule type" value="Genomic_DNA"/>
</dbReference>
<dbReference type="Pfam" id="PF09243">
    <property type="entry name" value="Rsm22"/>
    <property type="match status" value="1"/>
</dbReference>
<dbReference type="GO" id="GO:0046872">
    <property type="term" value="F:metal ion binding"/>
    <property type="evidence" value="ECO:0007669"/>
    <property type="project" value="UniProtKB-KW"/>
</dbReference>
<dbReference type="InterPro" id="IPR015324">
    <property type="entry name" value="Ribosomal_Rsm22-like"/>
</dbReference>
<comment type="subcellular location">
    <subcellularLocation>
        <location evidence="1">Mitochondrion</location>
    </subcellularLocation>
</comment>
<dbReference type="OrthoDB" id="421327at2759"/>